<feature type="compositionally biased region" description="Basic and acidic residues" evidence="9">
    <location>
        <begin position="659"/>
        <end position="685"/>
    </location>
</feature>
<dbReference type="Pfam" id="PF00569">
    <property type="entry name" value="ZZ"/>
    <property type="match status" value="1"/>
</dbReference>
<keyword evidence="2 8" id="KW-0863">Zinc-finger</keyword>
<dbReference type="PANTHER" id="PTHR12802:SF101">
    <property type="entry name" value="SWI_SNF COMPLEX SUBUNIT SWI3D"/>
    <property type="match status" value="1"/>
</dbReference>
<keyword evidence="6" id="KW-0804">Transcription</keyword>
<dbReference type="GO" id="GO:0003677">
    <property type="term" value="F:DNA binding"/>
    <property type="evidence" value="ECO:0007669"/>
    <property type="project" value="UniProtKB-KW"/>
</dbReference>
<feature type="region of interest" description="Disordered" evidence="9">
    <location>
        <begin position="798"/>
        <end position="821"/>
    </location>
</feature>
<feature type="compositionally biased region" description="Low complexity" evidence="9">
    <location>
        <begin position="114"/>
        <end position="129"/>
    </location>
</feature>
<dbReference type="Proteomes" id="UP001497457">
    <property type="component" value="Chromosome 30rd"/>
</dbReference>
<dbReference type="FunFam" id="1.10.10.60:FF:000014">
    <property type="entry name" value="SWI/SNF complex subunit SMARCC2 isoform C"/>
    <property type="match status" value="1"/>
</dbReference>
<keyword evidence="4" id="KW-0805">Transcription regulation</keyword>
<evidence type="ECO:0000256" key="9">
    <source>
        <dbReference type="SAM" id="MobiDB-lite"/>
    </source>
</evidence>
<feature type="compositionally biased region" description="Basic residues" evidence="9">
    <location>
        <begin position="97"/>
        <end position="113"/>
    </location>
</feature>
<reference evidence="14" key="1">
    <citation type="submission" date="2024-10" db="EMBL/GenBank/DDBJ databases">
        <authorList>
            <person name="Ryan C."/>
        </authorList>
    </citation>
    <scope>NUCLEOTIDE SEQUENCE [LARGE SCALE GENOMIC DNA]</scope>
</reference>
<feature type="domain" description="SWIRM" evidence="12">
    <location>
        <begin position="159"/>
        <end position="256"/>
    </location>
</feature>
<feature type="region of interest" description="Disordered" evidence="9">
    <location>
        <begin position="633"/>
        <end position="786"/>
    </location>
</feature>
<dbReference type="CDD" id="cd02336">
    <property type="entry name" value="ZZ_RSC8"/>
    <property type="match status" value="1"/>
</dbReference>
<dbReference type="EMBL" id="OZ075140">
    <property type="protein sequence ID" value="CAL5028988.1"/>
    <property type="molecule type" value="Genomic_DNA"/>
</dbReference>
<dbReference type="Pfam" id="PF00249">
    <property type="entry name" value="Myb_DNA-binding"/>
    <property type="match status" value="1"/>
</dbReference>
<feature type="domain" description="SANT" evidence="13">
    <location>
        <begin position="380"/>
        <end position="432"/>
    </location>
</feature>
<dbReference type="AlphaFoldDB" id="A0ABC9D0L7"/>
<evidence type="ECO:0000313" key="15">
    <source>
        <dbReference type="Proteomes" id="UP001497457"/>
    </source>
</evidence>
<name>A0ABC9D0L7_9POAL</name>
<evidence type="ECO:0000256" key="5">
    <source>
        <dbReference type="ARBA" id="ARBA00023125"/>
    </source>
</evidence>
<dbReference type="GO" id="GO:0008270">
    <property type="term" value="F:zinc ion binding"/>
    <property type="evidence" value="ECO:0007669"/>
    <property type="project" value="UniProtKB-KW"/>
</dbReference>
<evidence type="ECO:0000313" key="14">
    <source>
        <dbReference type="EMBL" id="CAL5028988.1"/>
    </source>
</evidence>
<dbReference type="Gene3D" id="1.10.10.60">
    <property type="entry name" value="Homeodomain-like"/>
    <property type="match status" value="1"/>
</dbReference>
<evidence type="ECO:0000259" key="13">
    <source>
        <dbReference type="PROSITE" id="PS51293"/>
    </source>
</evidence>
<proteinExistence type="predicted"/>
<evidence type="ECO:0000259" key="11">
    <source>
        <dbReference type="PROSITE" id="PS50135"/>
    </source>
</evidence>
<dbReference type="SUPFAM" id="SSF46689">
    <property type="entry name" value="Homeodomain-like"/>
    <property type="match status" value="2"/>
</dbReference>
<keyword evidence="7" id="KW-0539">Nucleus</keyword>
<gene>
    <name evidence="14" type="ORF">URODEC1_LOCUS80132</name>
</gene>
<evidence type="ECO:0000256" key="6">
    <source>
        <dbReference type="ARBA" id="ARBA00023163"/>
    </source>
</evidence>
<feature type="region of interest" description="Disordered" evidence="9">
    <location>
        <begin position="448"/>
        <end position="515"/>
    </location>
</feature>
<feature type="compositionally biased region" description="Acidic residues" evidence="9">
    <location>
        <begin position="459"/>
        <end position="468"/>
    </location>
</feature>
<dbReference type="InterPro" id="IPR017884">
    <property type="entry name" value="SANT_dom"/>
</dbReference>
<dbReference type="SUPFAM" id="SSF57850">
    <property type="entry name" value="RING/U-box"/>
    <property type="match status" value="1"/>
</dbReference>
<keyword evidence="1" id="KW-0479">Metal-binding</keyword>
<dbReference type="InterPro" id="IPR000433">
    <property type="entry name" value="Znf_ZZ"/>
</dbReference>
<feature type="compositionally biased region" description="Polar residues" evidence="9">
    <location>
        <begin position="732"/>
        <end position="745"/>
    </location>
</feature>
<evidence type="ECO:0000256" key="2">
    <source>
        <dbReference type="ARBA" id="ARBA00022771"/>
    </source>
</evidence>
<dbReference type="InterPro" id="IPR036388">
    <property type="entry name" value="WH-like_DNA-bd_sf"/>
</dbReference>
<dbReference type="GO" id="GO:0005634">
    <property type="term" value="C:nucleus"/>
    <property type="evidence" value="ECO:0007669"/>
    <property type="project" value="UniProtKB-ARBA"/>
</dbReference>
<feature type="compositionally biased region" description="Polar residues" evidence="9">
    <location>
        <begin position="798"/>
        <end position="815"/>
    </location>
</feature>
<dbReference type="CDD" id="cd00167">
    <property type="entry name" value="SANT"/>
    <property type="match status" value="1"/>
</dbReference>
<evidence type="ECO:0000256" key="3">
    <source>
        <dbReference type="ARBA" id="ARBA00022833"/>
    </source>
</evidence>
<dbReference type="PROSITE" id="PS51293">
    <property type="entry name" value="SANT"/>
    <property type="match status" value="1"/>
</dbReference>
<dbReference type="InterPro" id="IPR043145">
    <property type="entry name" value="Znf_ZZ_sf"/>
</dbReference>
<feature type="compositionally biased region" description="Pro residues" evidence="9">
    <location>
        <begin position="1"/>
        <end position="13"/>
    </location>
</feature>
<sequence>MEPKPSPPPPPPNPRRRGVAATKRKERAASTALSKSPPPKRQARERTPVDPPHLPPPATKRKERAASPPPPKGQAREGAPVDLPPLPPPGPAPRSRPAARKSRRKPARKKAPRRSVNPPREQQQQQQVEAPPPPPPPPPPRPSLEQEIEAVLSRGPGVHVVPNFAGWFSWKEIHPIEKQMLATFFDGKTERRTPEIYMGIRNLIMRKFHLNPELHLESKDLSELSIGEMDTRLEILEFLAHWGLVNFHPFPPVAQECKLIESKSSADTAEECKLIEKLFQFETVLSYLVPVSKKAEVISPVQFTSFLSEPTLSVDAITAAESSVEYHCNSCSVDCSRKRYHCKTQVDFDLCSDCYNEGKFDEGMSKADFILMEYAEVPGSGGSNWTDQETLLLLEALEIFKGKEWGEIAEHVATKTKEQCMLYFLQMPNFDSFLDGGDFNETPQKIVEQDPAETGTFDAPEDMAVDDNAEGKESTDEKSYKKANANSSETGTKLADPSVCAKEDTMNSGDNDLVASPIVDESNKSSLMDPANKNKSADVNVSVDQTSNFVIDVLRSTFEAVGHFVGNEDLGSFAEAGNPVMALAAFLASLVERDDAVTSCCSSLRAISAISPALQLATGHCFILPDPPSDLKDPTSNFSPCTGGECQGSADGTQNVNGTDKDSSKREESALVLEKDDASQKEHTELSNPEESFVEGSQLEVKSNSTKDSDNQTAMVESSVASDKMRDECNTIPCSATSNNTNEPNSIASQEASAASINDTTNPKQVEGDKPSSKELPDDESPLQGNIEQKDIECATVASSSMQQHESNQTGNGNTKEPDSKKNIAAADPLVRLQRAAGTMISAAAVKAKFLAEQEEDHIRRLAELVIEKQFQKMETKMSFLADVENLVLQSKELTAKMRKQLMLERSAIIASRMAAAASRANQHGAPAARLQVALVRQLRRP</sequence>
<feature type="compositionally biased region" description="Pro residues" evidence="9">
    <location>
        <begin position="130"/>
        <end position="142"/>
    </location>
</feature>
<feature type="domain" description="ZZ-type" evidence="11">
    <location>
        <begin position="323"/>
        <end position="377"/>
    </location>
</feature>
<dbReference type="PANTHER" id="PTHR12802">
    <property type="entry name" value="SWI/SNF COMPLEX-RELATED"/>
    <property type="match status" value="1"/>
</dbReference>
<evidence type="ECO:0000256" key="1">
    <source>
        <dbReference type="ARBA" id="ARBA00022723"/>
    </source>
</evidence>
<feature type="compositionally biased region" description="Polar residues" evidence="9">
    <location>
        <begin position="711"/>
        <end position="721"/>
    </location>
</feature>
<dbReference type="PROSITE" id="PS50090">
    <property type="entry name" value="MYB_LIKE"/>
    <property type="match status" value="1"/>
</dbReference>
<dbReference type="PROSITE" id="PS01357">
    <property type="entry name" value="ZF_ZZ_1"/>
    <property type="match status" value="1"/>
</dbReference>
<feature type="compositionally biased region" description="Pro residues" evidence="9">
    <location>
        <begin position="82"/>
        <end position="94"/>
    </location>
</feature>
<dbReference type="InterPro" id="IPR041984">
    <property type="entry name" value="Rsc8/Ssr1/Ssr2_ZZ"/>
</dbReference>
<feature type="compositionally biased region" description="Pro residues" evidence="9">
    <location>
        <begin position="49"/>
        <end position="58"/>
    </location>
</feature>
<evidence type="ECO:0000256" key="7">
    <source>
        <dbReference type="ARBA" id="ARBA00023242"/>
    </source>
</evidence>
<evidence type="ECO:0000259" key="12">
    <source>
        <dbReference type="PROSITE" id="PS50934"/>
    </source>
</evidence>
<feature type="compositionally biased region" description="Basic and acidic residues" evidence="9">
    <location>
        <begin position="469"/>
        <end position="480"/>
    </location>
</feature>
<evidence type="ECO:0008006" key="16">
    <source>
        <dbReference type="Google" id="ProtNLM"/>
    </source>
</evidence>
<dbReference type="Gene3D" id="1.10.10.10">
    <property type="entry name" value="Winged helix-like DNA-binding domain superfamily/Winged helix DNA-binding domain"/>
    <property type="match status" value="1"/>
</dbReference>
<accession>A0ABC9D0L7</accession>
<dbReference type="SMART" id="SM00291">
    <property type="entry name" value="ZnF_ZZ"/>
    <property type="match status" value="1"/>
</dbReference>
<keyword evidence="5" id="KW-0238">DNA-binding</keyword>
<keyword evidence="3" id="KW-0862">Zinc</keyword>
<dbReference type="SMART" id="SM00717">
    <property type="entry name" value="SANT"/>
    <property type="match status" value="1"/>
</dbReference>
<evidence type="ECO:0000259" key="10">
    <source>
        <dbReference type="PROSITE" id="PS50090"/>
    </source>
</evidence>
<keyword evidence="15" id="KW-1185">Reference proteome</keyword>
<evidence type="ECO:0000256" key="4">
    <source>
        <dbReference type="ARBA" id="ARBA00023015"/>
    </source>
</evidence>
<dbReference type="InterPro" id="IPR001005">
    <property type="entry name" value="SANT/Myb"/>
</dbReference>
<feature type="compositionally biased region" description="Basic and acidic residues" evidence="9">
    <location>
        <begin position="766"/>
        <end position="776"/>
    </location>
</feature>
<feature type="region of interest" description="Disordered" evidence="9">
    <location>
        <begin position="1"/>
        <end position="144"/>
    </location>
</feature>
<feature type="compositionally biased region" description="Basic residues" evidence="9">
    <location>
        <begin position="14"/>
        <end position="26"/>
    </location>
</feature>
<dbReference type="Pfam" id="PF04433">
    <property type="entry name" value="SWIRM"/>
    <property type="match status" value="1"/>
</dbReference>
<dbReference type="InterPro" id="IPR007526">
    <property type="entry name" value="SWIRM"/>
</dbReference>
<feature type="compositionally biased region" description="Low complexity" evidence="9">
    <location>
        <begin position="746"/>
        <end position="757"/>
    </location>
</feature>
<evidence type="ECO:0000256" key="8">
    <source>
        <dbReference type="PROSITE-ProRule" id="PRU00228"/>
    </source>
</evidence>
<feature type="domain" description="Myb-like" evidence="10">
    <location>
        <begin position="377"/>
        <end position="428"/>
    </location>
</feature>
<dbReference type="Gene3D" id="3.30.60.90">
    <property type="match status" value="1"/>
</dbReference>
<dbReference type="PROSITE" id="PS50135">
    <property type="entry name" value="ZF_ZZ_2"/>
    <property type="match status" value="1"/>
</dbReference>
<dbReference type="InterPro" id="IPR032451">
    <property type="entry name" value="SMARCC_C"/>
</dbReference>
<organism evidence="14 15">
    <name type="scientific">Urochloa decumbens</name>
    <dbReference type="NCBI Taxonomy" id="240449"/>
    <lineage>
        <taxon>Eukaryota</taxon>
        <taxon>Viridiplantae</taxon>
        <taxon>Streptophyta</taxon>
        <taxon>Embryophyta</taxon>
        <taxon>Tracheophyta</taxon>
        <taxon>Spermatophyta</taxon>
        <taxon>Magnoliopsida</taxon>
        <taxon>Liliopsida</taxon>
        <taxon>Poales</taxon>
        <taxon>Poaceae</taxon>
        <taxon>PACMAD clade</taxon>
        <taxon>Panicoideae</taxon>
        <taxon>Panicodae</taxon>
        <taxon>Paniceae</taxon>
        <taxon>Melinidinae</taxon>
        <taxon>Urochloa</taxon>
    </lineage>
</organism>
<dbReference type="Pfam" id="PF16495">
    <property type="entry name" value="SWIRM-assoc_1"/>
    <property type="match status" value="1"/>
</dbReference>
<dbReference type="PROSITE" id="PS50934">
    <property type="entry name" value="SWIRM"/>
    <property type="match status" value="1"/>
</dbReference>
<protein>
    <recommendedName>
        <fullName evidence="16">SWI/SNF complex subunit SWI3D</fullName>
    </recommendedName>
</protein>
<dbReference type="InterPro" id="IPR009057">
    <property type="entry name" value="Homeodomain-like_sf"/>
</dbReference>